<dbReference type="SUPFAM" id="SSF81301">
    <property type="entry name" value="Nucleotidyltransferase"/>
    <property type="match status" value="1"/>
</dbReference>
<sequence>MLYYNTITPLLLASLNKLMQAGILKPFRLVGGTALSLQLGHRESVDIDLFTDSEYGSIDFEAIKDYLDRVFPYVSTSEIDLVGFGKSYYIGESASNYIKLDLYYTDPFIRPVKEVDNIRLTDVEDIIAMKLDIFSRNGRKKDFWDLHELLNSYSIDRMLSFYTERYPYAENEQEVINNLTQFDFAENDPDPVCLKGKYWDLIKLDFVETINTK</sequence>
<protein>
    <submittedName>
        <fullName evidence="1">Nucleotidyl transferase AbiEii/AbiGii toxin family protein</fullName>
    </submittedName>
</protein>
<dbReference type="InterPro" id="IPR014942">
    <property type="entry name" value="AbiEii"/>
</dbReference>
<gene>
    <name evidence="1" type="ORF">ACFO6W_13345</name>
</gene>
<accession>A0ABV9KXD7</accession>
<organism evidence="1 2">
    <name type="scientific">Dysgonomonas termitidis</name>
    <dbReference type="NCBI Taxonomy" id="1516126"/>
    <lineage>
        <taxon>Bacteria</taxon>
        <taxon>Pseudomonadati</taxon>
        <taxon>Bacteroidota</taxon>
        <taxon>Bacteroidia</taxon>
        <taxon>Bacteroidales</taxon>
        <taxon>Dysgonomonadaceae</taxon>
        <taxon>Dysgonomonas</taxon>
    </lineage>
</organism>
<evidence type="ECO:0000313" key="1">
    <source>
        <dbReference type="EMBL" id="MFC4674683.1"/>
    </source>
</evidence>
<comment type="caution">
    <text evidence="1">The sequence shown here is derived from an EMBL/GenBank/DDBJ whole genome shotgun (WGS) entry which is preliminary data.</text>
</comment>
<proteinExistence type="predicted"/>
<dbReference type="Proteomes" id="UP001596023">
    <property type="component" value="Unassembled WGS sequence"/>
</dbReference>
<name>A0ABV9KXD7_9BACT</name>
<keyword evidence="2" id="KW-1185">Reference proteome</keyword>
<dbReference type="RefSeq" id="WP_379997217.1">
    <property type="nucleotide sequence ID" value="NZ_JBHSGN010000078.1"/>
</dbReference>
<dbReference type="InterPro" id="IPR043519">
    <property type="entry name" value="NT_sf"/>
</dbReference>
<dbReference type="EMBL" id="JBHSGN010000078">
    <property type="protein sequence ID" value="MFC4674683.1"/>
    <property type="molecule type" value="Genomic_DNA"/>
</dbReference>
<reference evidence="2" key="1">
    <citation type="journal article" date="2019" name="Int. J. Syst. Evol. Microbiol.">
        <title>The Global Catalogue of Microorganisms (GCM) 10K type strain sequencing project: providing services to taxonomists for standard genome sequencing and annotation.</title>
        <authorList>
            <consortium name="The Broad Institute Genomics Platform"/>
            <consortium name="The Broad Institute Genome Sequencing Center for Infectious Disease"/>
            <person name="Wu L."/>
            <person name="Ma J."/>
        </authorList>
    </citation>
    <scope>NUCLEOTIDE SEQUENCE [LARGE SCALE GENOMIC DNA]</scope>
    <source>
        <strain evidence="2">CCUG 66188</strain>
    </source>
</reference>
<dbReference type="Pfam" id="PF08843">
    <property type="entry name" value="AbiEii"/>
    <property type="match status" value="1"/>
</dbReference>
<keyword evidence="1" id="KW-0808">Transferase</keyword>
<evidence type="ECO:0000313" key="2">
    <source>
        <dbReference type="Proteomes" id="UP001596023"/>
    </source>
</evidence>
<dbReference type="GO" id="GO:0016740">
    <property type="term" value="F:transferase activity"/>
    <property type="evidence" value="ECO:0007669"/>
    <property type="project" value="UniProtKB-KW"/>
</dbReference>